<feature type="transmembrane region" description="Helical" evidence="1">
    <location>
        <begin position="12"/>
        <end position="31"/>
    </location>
</feature>
<keyword evidence="1" id="KW-0812">Transmembrane</keyword>
<evidence type="ECO:0000259" key="2">
    <source>
        <dbReference type="Pfam" id="PF03703"/>
    </source>
</evidence>
<protein>
    <recommendedName>
        <fullName evidence="2">YdbS-like PH domain-containing protein</fullName>
    </recommendedName>
</protein>
<feature type="transmembrane region" description="Helical" evidence="1">
    <location>
        <begin position="208"/>
        <end position="232"/>
    </location>
</feature>
<feature type="transmembrane region" description="Helical" evidence="1">
    <location>
        <begin position="376"/>
        <end position="397"/>
    </location>
</feature>
<proteinExistence type="predicted"/>
<dbReference type="OrthoDB" id="4121259at2"/>
<dbReference type="PANTHER" id="PTHR34473:SF3">
    <property type="entry name" value="TRANSMEMBRANE PROTEIN-RELATED"/>
    <property type="match status" value="1"/>
</dbReference>
<keyword evidence="1" id="KW-0472">Membrane</keyword>
<organism evidence="3 4">
    <name type="scientific">Kibdelosporangium phytohabitans</name>
    <dbReference type="NCBI Taxonomy" id="860235"/>
    <lineage>
        <taxon>Bacteria</taxon>
        <taxon>Bacillati</taxon>
        <taxon>Actinomycetota</taxon>
        <taxon>Actinomycetes</taxon>
        <taxon>Pseudonocardiales</taxon>
        <taxon>Pseudonocardiaceae</taxon>
        <taxon>Kibdelosporangium</taxon>
    </lineage>
</organism>
<evidence type="ECO:0000313" key="3">
    <source>
        <dbReference type="EMBL" id="ALG08733.1"/>
    </source>
</evidence>
<gene>
    <name evidence="3" type="ORF">AOZ06_19035</name>
</gene>
<dbReference type="RefSeq" id="WP_054290640.1">
    <property type="nucleotide sequence ID" value="NZ_CP012752.1"/>
</dbReference>
<dbReference type="PANTHER" id="PTHR34473">
    <property type="entry name" value="UPF0699 TRANSMEMBRANE PROTEIN YDBS"/>
    <property type="match status" value="1"/>
</dbReference>
<evidence type="ECO:0000313" key="4">
    <source>
        <dbReference type="Proteomes" id="UP000063699"/>
    </source>
</evidence>
<dbReference type="STRING" id="860235.AOZ06_19035"/>
<feature type="transmembrane region" description="Helical" evidence="1">
    <location>
        <begin position="165"/>
        <end position="184"/>
    </location>
</feature>
<sequence length="487" mass="53121">MNWQRLDHRVVLSNASWEALILVAALAVMWWRDAAWWLYASACGAALALMGYELFRWLKTRYRVTGELLELTTGILVRSHRSIPRQRIRSVDVTANPMHRLFGVATVRIGTGQRATSTTKAALMLDALARPDADRVRTTLIRRSGTNDDATIAVGNWKWIKYAPLSAWVGVLGASAFAAAYNVLDTVGADPDKEIIPALARWLSTVDLVPVLILLAVATLVIGVVGALGLHVEMWWNFRLVREPGGSLRAARGLFVTRSVTLEEERLRGVEVAEPLLLRWGGGAYTYAVATGAGTVEDQNSIHNTSALLPPAPLGEAHRVAAEVLREEQAPTQSVRLVAHTTLARRRRLRWAMLAATGTVGVLVLLAALTTPVLLHVAWISALVLYPAGVLFALDAYRSLGHGITGRYVVTRHGTFKRRTIALRRDGVIGWKVGQWAFHRRSGLCTLSAITAGGRGAYHVKDVILTDGVAFADEAVPGVLGQFLVRS</sequence>
<dbReference type="KEGG" id="kphy:AOZ06_19035"/>
<name>A0A0N9I3A1_9PSEU</name>
<dbReference type="InterPro" id="IPR005182">
    <property type="entry name" value="YdbS-like_PH"/>
</dbReference>
<feature type="domain" description="YdbS-like PH" evidence="2">
    <location>
        <begin position="57"/>
        <end position="139"/>
    </location>
</feature>
<feature type="transmembrane region" description="Helical" evidence="1">
    <location>
        <begin position="351"/>
        <end position="370"/>
    </location>
</feature>
<evidence type="ECO:0000256" key="1">
    <source>
        <dbReference type="SAM" id="Phobius"/>
    </source>
</evidence>
<accession>A0A0N9I3A1</accession>
<dbReference type="InterPro" id="IPR014529">
    <property type="entry name" value="UCP026631"/>
</dbReference>
<feature type="domain" description="YdbS-like PH" evidence="2">
    <location>
        <begin position="397"/>
        <end position="461"/>
    </location>
</feature>
<reference evidence="3 4" key="1">
    <citation type="submission" date="2015-07" db="EMBL/GenBank/DDBJ databases">
        <title>Genome sequencing of Kibdelosporangium phytohabitans.</title>
        <authorList>
            <person name="Qin S."/>
            <person name="Xing K."/>
        </authorList>
    </citation>
    <scope>NUCLEOTIDE SEQUENCE [LARGE SCALE GENOMIC DNA]</scope>
    <source>
        <strain evidence="3 4">KLBMP1111</strain>
    </source>
</reference>
<dbReference type="PIRSF" id="PIRSF026631">
    <property type="entry name" value="UCP026631"/>
    <property type="match status" value="1"/>
</dbReference>
<dbReference type="Proteomes" id="UP000063699">
    <property type="component" value="Chromosome"/>
</dbReference>
<feature type="transmembrane region" description="Helical" evidence="1">
    <location>
        <begin position="37"/>
        <end position="55"/>
    </location>
</feature>
<dbReference type="EMBL" id="CP012752">
    <property type="protein sequence ID" value="ALG08733.1"/>
    <property type="molecule type" value="Genomic_DNA"/>
</dbReference>
<dbReference type="Pfam" id="PF03703">
    <property type="entry name" value="bPH_2"/>
    <property type="match status" value="2"/>
</dbReference>
<keyword evidence="4" id="KW-1185">Reference proteome</keyword>
<dbReference type="AlphaFoldDB" id="A0A0N9I3A1"/>
<keyword evidence="1" id="KW-1133">Transmembrane helix</keyword>